<dbReference type="eggNOG" id="COG4963">
    <property type="taxonomic scope" value="Bacteria"/>
</dbReference>
<dbReference type="STRING" id="1255043.TVNIR_2501"/>
<dbReference type="SUPFAM" id="SSF52540">
    <property type="entry name" value="P-loop containing nucleoside triphosphate hydrolases"/>
    <property type="match status" value="1"/>
</dbReference>
<protein>
    <submittedName>
        <fullName evidence="2">Flp pilus assembly protein CpaE</fullName>
    </submittedName>
</protein>
<dbReference type="Pfam" id="PF16968">
    <property type="entry name" value="TadZ_N"/>
    <property type="match status" value="1"/>
</dbReference>
<dbReference type="InterPro" id="IPR027417">
    <property type="entry name" value="P-loop_NTPase"/>
</dbReference>
<proteinExistence type="predicted"/>
<dbReference type="Gene3D" id="3.40.50.2300">
    <property type="match status" value="1"/>
</dbReference>
<dbReference type="GO" id="GO:0009898">
    <property type="term" value="C:cytoplasmic side of plasma membrane"/>
    <property type="evidence" value="ECO:0007669"/>
    <property type="project" value="TreeGrafter"/>
</dbReference>
<dbReference type="PANTHER" id="PTHR43384">
    <property type="entry name" value="SEPTUM SITE-DETERMINING PROTEIN MIND HOMOLOG, CHLOROPLASTIC-RELATED"/>
    <property type="match status" value="1"/>
</dbReference>
<dbReference type="KEGG" id="tni:TVNIR_2501"/>
<name>L0DX09_THIND</name>
<accession>L0DX09</accession>
<evidence type="ECO:0000313" key="3">
    <source>
        <dbReference type="Proteomes" id="UP000010809"/>
    </source>
</evidence>
<dbReference type="GO" id="GO:0051782">
    <property type="term" value="P:negative regulation of cell division"/>
    <property type="evidence" value="ECO:0007669"/>
    <property type="project" value="TreeGrafter"/>
</dbReference>
<evidence type="ECO:0000313" key="2">
    <source>
        <dbReference type="EMBL" id="AGA34144.1"/>
    </source>
</evidence>
<dbReference type="PANTHER" id="PTHR43384:SF13">
    <property type="entry name" value="SLR0110 PROTEIN"/>
    <property type="match status" value="1"/>
</dbReference>
<dbReference type="PATRIC" id="fig|1255043.3.peg.2524"/>
<dbReference type="GO" id="GO:0005524">
    <property type="term" value="F:ATP binding"/>
    <property type="evidence" value="ECO:0007669"/>
    <property type="project" value="TreeGrafter"/>
</dbReference>
<dbReference type="Gene3D" id="3.40.50.300">
    <property type="entry name" value="P-loop containing nucleotide triphosphate hydrolases"/>
    <property type="match status" value="1"/>
</dbReference>
<dbReference type="GO" id="GO:0005829">
    <property type="term" value="C:cytosol"/>
    <property type="evidence" value="ECO:0007669"/>
    <property type="project" value="TreeGrafter"/>
</dbReference>
<sequence>MGLMAQGGQPMERQNFIAVFESDRELQWLKAGLAQVGEVVSAEGRPLEDVVDLVDMTGALVVFVGLQPANTARMTAFIEGLLVAKPMLSVVAVGDGMDSDLVLAAMRAGARDFLTPGARTSELTGLVRRLQQRLPSGQSVSANHGRFVAVLNARPDLGNAFFAEHLALGLQQRVAGARVLLLDLGLPPGDSLQLLGLESSFSFLDAVRNLRRLDQTLIESAFPAHGSGLKLLAMPEEAGGIEDVTSAEIYLLLGVLKQHFTHVVLNLSGVPPSDFLQLLLSHAEQILLLVDQSVPSCNQNFRRLRLIKDWGLQDRLAGFLIDRYEPKVAPDQAALAKSFDLPLLAALPPAPAVRLRAANLGRSVFEVAPRDRYAAAVEEVLGRLGETGSARRGGLARLIGLSHGSR</sequence>
<dbReference type="AlphaFoldDB" id="L0DX09"/>
<gene>
    <name evidence="2" type="ordered locus">TVNIR_2501</name>
</gene>
<dbReference type="Proteomes" id="UP000010809">
    <property type="component" value="Chromosome"/>
</dbReference>
<organism evidence="2 3">
    <name type="scientific">Thioalkalivibrio nitratireducens (strain DSM 14787 / UNIQEM 213 / ALEN2)</name>
    <dbReference type="NCBI Taxonomy" id="1255043"/>
    <lineage>
        <taxon>Bacteria</taxon>
        <taxon>Pseudomonadati</taxon>
        <taxon>Pseudomonadota</taxon>
        <taxon>Gammaproteobacteria</taxon>
        <taxon>Chromatiales</taxon>
        <taxon>Ectothiorhodospiraceae</taxon>
        <taxon>Thioalkalivibrio</taxon>
    </lineage>
</organism>
<dbReference type="InterPro" id="IPR050625">
    <property type="entry name" value="ParA/MinD_ATPase"/>
</dbReference>
<keyword evidence="3" id="KW-1185">Reference proteome</keyword>
<dbReference type="GO" id="GO:0016887">
    <property type="term" value="F:ATP hydrolysis activity"/>
    <property type="evidence" value="ECO:0007669"/>
    <property type="project" value="TreeGrafter"/>
</dbReference>
<dbReference type="EMBL" id="CP003989">
    <property type="protein sequence ID" value="AGA34144.1"/>
    <property type="molecule type" value="Genomic_DNA"/>
</dbReference>
<reference evidence="2" key="1">
    <citation type="submission" date="2015-12" db="EMBL/GenBank/DDBJ databases">
        <authorList>
            <person name="Tikhonova T.V."/>
            <person name="Pavlov A.R."/>
            <person name="Beletsky A.V."/>
            <person name="Mardanov A.V."/>
            <person name="Sorokin D.Y."/>
            <person name="Ravin N.V."/>
            <person name="Popov V.O."/>
        </authorList>
    </citation>
    <scope>NUCLEOTIDE SEQUENCE</scope>
    <source>
        <strain evidence="2">DSM 14787</strain>
    </source>
</reference>
<evidence type="ECO:0000259" key="1">
    <source>
        <dbReference type="Pfam" id="PF16968"/>
    </source>
</evidence>
<dbReference type="HOGENOM" id="CLU_043017_0_0_6"/>
<dbReference type="InterPro" id="IPR031580">
    <property type="entry name" value="TadZ_N"/>
</dbReference>
<feature type="domain" description="Pilus assembly protein TadZ N-terminal" evidence="1">
    <location>
        <begin position="13"/>
        <end position="142"/>
    </location>
</feature>